<evidence type="ECO:0000256" key="12">
    <source>
        <dbReference type="RuleBase" id="RU910715"/>
    </source>
</evidence>
<proteinExistence type="inferred from homology"/>
<dbReference type="GO" id="GO:0005886">
    <property type="term" value="C:plasma membrane"/>
    <property type="evidence" value="ECO:0007669"/>
    <property type="project" value="UniProtKB-SubCell"/>
</dbReference>
<dbReference type="InterPro" id="IPR004316">
    <property type="entry name" value="SWEET_rpt"/>
</dbReference>
<keyword evidence="10" id="KW-0333">Golgi apparatus</keyword>
<comment type="function">
    <text evidence="12">Mediates sugar transport across membranes.</text>
</comment>
<feature type="transmembrane region" description="Helical" evidence="12">
    <location>
        <begin position="185"/>
        <end position="206"/>
    </location>
</feature>
<keyword evidence="6 12" id="KW-0762">Sugar transport</keyword>
<evidence type="ECO:0000256" key="1">
    <source>
        <dbReference type="ARBA" id="ARBA00004651"/>
    </source>
</evidence>
<reference evidence="13" key="1">
    <citation type="submission" date="2020-11" db="EMBL/GenBank/DDBJ databases">
        <authorList>
            <person name="Tran Van P."/>
        </authorList>
    </citation>
    <scope>NUCLEOTIDE SEQUENCE</scope>
</reference>
<dbReference type="GO" id="GO:0000139">
    <property type="term" value="C:Golgi membrane"/>
    <property type="evidence" value="ECO:0007669"/>
    <property type="project" value="UniProtKB-SubCell"/>
</dbReference>
<evidence type="ECO:0000256" key="3">
    <source>
        <dbReference type="ARBA" id="ARBA00007809"/>
    </source>
</evidence>
<gene>
    <name evidence="13" type="ORF">TTEB3V08_LOCUS6922</name>
</gene>
<evidence type="ECO:0000256" key="11">
    <source>
        <dbReference type="ARBA" id="ARBA00023136"/>
    </source>
</evidence>
<evidence type="ECO:0000256" key="8">
    <source>
        <dbReference type="ARBA" id="ARBA00022737"/>
    </source>
</evidence>
<keyword evidence="4 12" id="KW-0813">Transport</keyword>
<protein>
    <recommendedName>
        <fullName evidence="12">Sugar transporter SWEET</fullName>
    </recommendedName>
</protein>
<evidence type="ECO:0000256" key="4">
    <source>
        <dbReference type="ARBA" id="ARBA00022448"/>
    </source>
</evidence>
<keyword evidence="5" id="KW-1003">Cell membrane</keyword>
<dbReference type="InterPro" id="IPR047664">
    <property type="entry name" value="SWEET"/>
</dbReference>
<feature type="transmembrane region" description="Helical" evidence="12">
    <location>
        <begin position="245"/>
        <end position="266"/>
    </location>
</feature>
<dbReference type="FunFam" id="1.20.1280.290:FF:000004">
    <property type="entry name" value="Sugar transporter SWEET"/>
    <property type="match status" value="1"/>
</dbReference>
<dbReference type="Gene3D" id="1.20.1280.290">
    <property type="match status" value="2"/>
</dbReference>
<evidence type="ECO:0000256" key="10">
    <source>
        <dbReference type="ARBA" id="ARBA00023034"/>
    </source>
</evidence>
<evidence type="ECO:0000256" key="7">
    <source>
        <dbReference type="ARBA" id="ARBA00022692"/>
    </source>
</evidence>
<sequence>MNMALDSFKDLLAVTASISTILQFLTGVLICQKFVQKGTTGETSGLSFVSAFLSKALCSTEKTKTKRLITRPSNQSPRQLLHPNNGSLVHQGDYDFGAGRFIIKRPNILVTRCSLWLRYGFFIRDNSLILVNTFGASLQLAYVITYYLYCVKKSLVCRQMFTACTVLVVTLAYSEYETDLLVAKYRVGLLCCFVTIIFFAAPLTMLAHVIRVKSAETLPFSLILATFVVSAQWFLYGFLLNDFFIQVPNALGTALSAFQLSLFVIYRSDSSATSPLIQIR</sequence>
<evidence type="ECO:0000256" key="6">
    <source>
        <dbReference type="ARBA" id="ARBA00022597"/>
    </source>
</evidence>
<accession>A0A7R9IID3</accession>
<organism evidence="13">
    <name type="scientific">Timema tahoe</name>
    <dbReference type="NCBI Taxonomy" id="61484"/>
    <lineage>
        <taxon>Eukaryota</taxon>
        <taxon>Metazoa</taxon>
        <taxon>Ecdysozoa</taxon>
        <taxon>Arthropoda</taxon>
        <taxon>Hexapoda</taxon>
        <taxon>Insecta</taxon>
        <taxon>Pterygota</taxon>
        <taxon>Neoptera</taxon>
        <taxon>Polyneoptera</taxon>
        <taxon>Phasmatodea</taxon>
        <taxon>Timematodea</taxon>
        <taxon>Timematoidea</taxon>
        <taxon>Timematidae</taxon>
        <taxon>Timema</taxon>
    </lineage>
</organism>
<name>A0A7R9IID3_9NEOP</name>
<dbReference type="PANTHER" id="PTHR10791:SF112">
    <property type="entry name" value="SUGAR TRANSPORTER SWEET1"/>
    <property type="match status" value="1"/>
</dbReference>
<dbReference type="AlphaFoldDB" id="A0A7R9IID3"/>
<keyword evidence="9 12" id="KW-1133">Transmembrane helix</keyword>
<keyword evidence="11 12" id="KW-0472">Membrane</keyword>
<feature type="transmembrane region" description="Helical" evidence="12">
    <location>
        <begin position="127"/>
        <end position="148"/>
    </location>
</feature>
<evidence type="ECO:0000256" key="9">
    <source>
        <dbReference type="ARBA" id="ARBA00022989"/>
    </source>
</evidence>
<dbReference type="EMBL" id="OE002572">
    <property type="protein sequence ID" value="CAD7458951.1"/>
    <property type="molecule type" value="Genomic_DNA"/>
</dbReference>
<comment type="similarity">
    <text evidence="3 12">Belongs to the SWEET sugar transporter family.</text>
</comment>
<comment type="subcellular location">
    <subcellularLocation>
        <location evidence="1">Cell membrane</location>
        <topology evidence="1">Multi-pass membrane protein</topology>
    </subcellularLocation>
    <subcellularLocation>
        <location evidence="2">Golgi apparatus membrane</location>
        <topology evidence="2">Multi-pass membrane protein</topology>
    </subcellularLocation>
</comment>
<dbReference type="PANTHER" id="PTHR10791">
    <property type="entry name" value="RAG1-ACTIVATING PROTEIN 1"/>
    <property type="match status" value="1"/>
</dbReference>
<dbReference type="Pfam" id="PF03083">
    <property type="entry name" value="MtN3_slv"/>
    <property type="match status" value="3"/>
</dbReference>
<keyword evidence="8" id="KW-0677">Repeat</keyword>
<comment type="caution">
    <text evidence="12">Lacks conserved residue(s) required for the propagation of feature annotation.</text>
</comment>
<evidence type="ECO:0000256" key="5">
    <source>
        <dbReference type="ARBA" id="ARBA00022475"/>
    </source>
</evidence>
<dbReference type="GO" id="GO:0051119">
    <property type="term" value="F:sugar transmembrane transporter activity"/>
    <property type="evidence" value="ECO:0007669"/>
    <property type="project" value="InterPro"/>
</dbReference>
<feature type="transmembrane region" description="Helical" evidence="12">
    <location>
        <begin position="155"/>
        <end position="173"/>
    </location>
</feature>
<feature type="transmembrane region" description="Helical" evidence="12">
    <location>
        <begin position="218"/>
        <end position="239"/>
    </location>
</feature>
<evidence type="ECO:0000313" key="13">
    <source>
        <dbReference type="EMBL" id="CAD7458951.1"/>
    </source>
</evidence>
<keyword evidence="7 12" id="KW-0812">Transmembrane</keyword>
<evidence type="ECO:0000256" key="2">
    <source>
        <dbReference type="ARBA" id="ARBA00004653"/>
    </source>
</evidence>